<dbReference type="SMR" id="A0A0G3I596"/>
<evidence type="ECO:0000313" key="5">
    <source>
        <dbReference type="Proteomes" id="UP000035503"/>
    </source>
</evidence>
<dbReference type="EMBL" id="CP004021">
    <property type="protein sequence ID" value="AKK20395.1"/>
    <property type="molecule type" value="Genomic_DNA"/>
</dbReference>
<sequence length="147" mass="16681">MARVFFFEKIILLTIAVCVMFLFSCKIASGVDLDPSSVHLISPKSSRKHVIQTLGNPSFTASDRNGVLSFYYVAERKRVPFVEFIRPQITKRTILKITFEQEDVVSNVSMKKYPNARFNPNPHIIPAIIQRIDGFFSRLASSKKGGR</sequence>
<dbReference type="GO" id="GO:0019867">
    <property type="term" value="C:outer membrane"/>
    <property type="evidence" value="ECO:0007669"/>
    <property type="project" value="InterPro"/>
</dbReference>
<dbReference type="AlphaFoldDB" id="A0A0G3I596"/>
<evidence type="ECO:0000259" key="3">
    <source>
        <dbReference type="Pfam" id="PF04355"/>
    </source>
</evidence>
<dbReference type="PATRIC" id="fig|1277257.4.peg.825"/>
<dbReference type="PROSITE" id="PS51257">
    <property type="entry name" value="PROKAR_LIPOPROTEIN"/>
    <property type="match status" value="1"/>
</dbReference>
<keyword evidence="2" id="KW-0472">Membrane</keyword>
<gene>
    <name evidence="4" type="ORF">G293_03845</name>
</gene>
<dbReference type="RefSeq" id="WP_047264386.1">
    <property type="nucleotide sequence ID" value="NZ_CP004021.1"/>
</dbReference>
<dbReference type="InterPro" id="IPR037873">
    <property type="entry name" value="BamE-like"/>
</dbReference>
<dbReference type="Gene3D" id="3.30.1450.10">
    <property type="match status" value="1"/>
</dbReference>
<dbReference type="STRING" id="1277257.G293_03845"/>
<proteinExistence type="predicted"/>
<dbReference type="Pfam" id="PF04355">
    <property type="entry name" value="BamE"/>
    <property type="match status" value="1"/>
</dbReference>
<evidence type="ECO:0000256" key="1">
    <source>
        <dbReference type="ARBA" id="ARBA00022729"/>
    </source>
</evidence>
<keyword evidence="5" id="KW-1185">Reference proteome</keyword>
<evidence type="ECO:0000256" key="2">
    <source>
        <dbReference type="ARBA" id="ARBA00023136"/>
    </source>
</evidence>
<accession>A0A0G3I596</accession>
<dbReference type="Proteomes" id="UP000035503">
    <property type="component" value="Chromosome"/>
</dbReference>
<reference evidence="4 5" key="1">
    <citation type="journal article" date="2015" name="Genome Announc.">
        <title>Complete Genome Sequence of 'Candidatus Liberibacter africanus,' a Bacterium Associated with Citrus Huanglongbing.</title>
        <authorList>
            <person name="Lin H."/>
            <person name="Pietersen G."/>
            <person name="Han C."/>
            <person name="Read D.A."/>
            <person name="Lou B."/>
            <person name="Gupta G."/>
            <person name="Civerolo E.L."/>
        </authorList>
    </citation>
    <scope>NUCLEOTIDE SEQUENCE [LARGE SCALE GENOMIC DNA]</scope>
    <source>
        <strain evidence="4 5">PTSAPSY</strain>
    </source>
</reference>
<protein>
    <recommendedName>
        <fullName evidence="3">Outer membrane protein assembly factor BamE domain-containing protein</fullName>
    </recommendedName>
</protein>
<feature type="domain" description="Outer membrane protein assembly factor BamE" evidence="3">
    <location>
        <begin position="33"/>
        <end position="108"/>
    </location>
</feature>
<organism evidence="4 5">
    <name type="scientific">Candidatus Liberibacter africanus PTSAPSY</name>
    <dbReference type="NCBI Taxonomy" id="1277257"/>
    <lineage>
        <taxon>Bacteria</taxon>
        <taxon>Pseudomonadati</taxon>
        <taxon>Pseudomonadota</taxon>
        <taxon>Alphaproteobacteria</taxon>
        <taxon>Hyphomicrobiales</taxon>
        <taxon>Rhizobiaceae</taxon>
        <taxon>Liberibacter</taxon>
    </lineage>
</organism>
<keyword evidence="1" id="KW-0732">Signal</keyword>
<evidence type="ECO:0000313" key="4">
    <source>
        <dbReference type="EMBL" id="AKK20395.1"/>
    </source>
</evidence>
<dbReference type="OrthoDB" id="9808313at2"/>
<dbReference type="InterPro" id="IPR007450">
    <property type="entry name" value="BamE_dom"/>
</dbReference>
<dbReference type="KEGG" id="lau:G293_03845"/>
<name>A0A0G3I596_LIBAF</name>